<organism evidence="2 3">
    <name type="scientific">Labeo rohita</name>
    <name type="common">Indian major carp</name>
    <name type="synonym">Cyprinus rohita</name>
    <dbReference type="NCBI Taxonomy" id="84645"/>
    <lineage>
        <taxon>Eukaryota</taxon>
        <taxon>Metazoa</taxon>
        <taxon>Chordata</taxon>
        <taxon>Craniata</taxon>
        <taxon>Vertebrata</taxon>
        <taxon>Euteleostomi</taxon>
        <taxon>Actinopterygii</taxon>
        <taxon>Neopterygii</taxon>
        <taxon>Teleostei</taxon>
        <taxon>Ostariophysi</taxon>
        <taxon>Cypriniformes</taxon>
        <taxon>Cyprinidae</taxon>
        <taxon>Labeoninae</taxon>
        <taxon>Labeonini</taxon>
        <taxon>Labeo</taxon>
    </lineage>
</organism>
<proteinExistence type="predicted"/>
<evidence type="ECO:0000313" key="2">
    <source>
        <dbReference type="EMBL" id="KAI2644211.1"/>
    </source>
</evidence>
<dbReference type="PANTHER" id="PTHR17609">
    <property type="entry name" value="HMG DOMAIN-CONTAINING PROTEIN 3"/>
    <property type="match status" value="1"/>
</dbReference>
<sequence length="279" mass="32104">MDITAQNHLKSQCVDNTNSVCGSQIFSTQHSNPHHQKDVGLRTRTTCELHICRINTELAERSNIHSYECHHLQSLAYHPPAERDIPLLRASFTDHGLMITGNSFGKPEVWRRTASHNISPLIWKVLKKRKESSIHLRNEIPSDLVNTCNFPLSFTPSEAFCTEYSEVIPLSDPLIITAKARILTMTNVIERISMYSKECYRCGMIYRYQEWSDGIHNFDDHILLSIHLCHFLRFLSLFHAYSMSSLVSSIEEPPEDFDGHVNAENFWEQVPLEIISCGY</sequence>
<dbReference type="PANTHER" id="PTHR17609:SF3">
    <property type="entry name" value="SAP DOMAIN-CONTAINING PROTEIN"/>
    <property type="match status" value="1"/>
</dbReference>
<evidence type="ECO:0000259" key="1">
    <source>
        <dbReference type="Pfam" id="PF18717"/>
    </source>
</evidence>
<dbReference type="EMBL" id="JACTAM010002597">
    <property type="protein sequence ID" value="KAI2644211.1"/>
    <property type="molecule type" value="Genomic_DNA"/>
</dbReference>
<comment type="caution">
    <text evidence="2">The sequence shown here is derived from an EMBL/GenBank/DDBJ whole genome shotgun (WGS) entry which is preliminary data.</text>
</comment>
<dbReference type="InterPro" id="IPR040648">
    <property type="entry name" value="HMGXB3_CxC4"/>
</dbReference>
<evidence type="ECO:0000313" key="3">
    <source>
        <dbReference type="Proteomes" id="UP000830375"/>
    </source>
</evidence>
<dbReference type="Pfam" id="PF18717">
    <property type="entry name" value="CxC4"/>
    <property type="match status" value="1"/>
</dbReference>
<gene>
    <name evidence="2" type="ORF">H4Q32_029508</name>
</gene>
<protein>
    <submittedName>
        <fullName evidence="2">Calmodulin-regulated spectrin-associated protein 1-B</fullName>
    </submittedName>
</protein>
<keyword evidence="3" id="KW-1185">Reference proteome</keyword>
<accession>A0ABQ8L0G3</accession>
<feature type="domain" description="HMG" evidence="1">
    <location>
        <begin position="152"/>
        <end position="249"/>
    </location>
</feature>
<name>A0ABQ8L0G3_LABRO</name>
<dbReference type="Proteomes" id="UP000830375">
    <property type="component" value="Unassembled WGS sequence"/>
</dbReference>
<dbReference type="InterPro" id="IPR039598">
    <property type="entry name" value="HMGXB3"/>
</dbReference>
<reference evidence="2 3" key="1">
    <citation type="submission" date="2022-01" db="EMBL/GenBank/DDBJ databases">
        <title>A high-quality chromosome-level genome assembly of rohu carp, Labeo rohita.</title>
        <authorList>
            <person name="Arick M.A. II"/>
            <person name="Hsu C.-Y."/>
            <person name="Magbanua Z."/>
            <person name="Pechanova O."/>
            <person name="Grover C."/>
            <person name="Miller E."/>
            <person name="Thrash A."/>
            <person name="Ezzel L."/>
            <person name="Alam S."/>
            <person name="Benzie J."/>
            <person name="Hamilton M."/>
            <person name="Karsi A."/>
            <person name="Lawrence M.L."/>
            <person name="Peterson D.G."/>
        </authorList>
    </citation>
    <scope>NUCLEOTIDE SEQUENCE [LARGE SCALE GENOMIC DNA]</scope>
    <source>
        <strain evidence="3">BAU-BD-2019</strain>
        <tissue evidence="2">Blood</tissue>
    </source>
</reference>